<keyword evidence="2" id="KW-0328">Glycosyltransferase</keyword>
<evidence type="ECO:0000313" key="7">
    <source>
        <dbReference type="EMBL" id="PIW14199.1"/>
    </source>
</evidence>
<organism evidence="7 8">
    <name type="scientific">bacterium (Candidatus Blackallbacteria) CG17_big_fil_post_rev_8_21_14_2_50_48_46</name>
    <dbReference type="NCBI Taxonomy" id="2014261"/>
    <lineage>
        <taxon>Bacteria</taxon>
        <taxon>Candidatus Blackallbacteria</taxon>
    </lineage>
</organism>
<feature type="domain" description="O-GlcNAc transferase C-terminal" evidence="6">
    <location>
        <begin position="329"/>
        <end position="498"/>
    </location>
</feature>
<evidence type="ECO:0000256" key="5">
    <source>
        <dbReference type="ARBA" id="ARBA00022803"/>
    </source>
</evidence>
<dbReference type="SUPFAM" id="SSF53756">
    <property type="entry name" value="UDP-Glycosyltransferase/glycogen phosphorylase"/>
    <property type="match status" value="1"/>
</dbReference>
<evidence type="ECO:0000259" key="6">
    <source>
        <dbReference type="Pfam" id="PF13844"/>
    </source>
</evidence>
<proteinExistence type="predicted"/>
<dbReference type="PANTHER" id="PTHR44835">
    <property type="entry name" value="UDP-N-ACETYLGLUCOSAMINE--PEPTIDE N-ACETYLGLUCOSAMINYLTRANSFERASE SPINDLY-RELATED"/>
    <property type="match status" value="1"/>
</dbReference>
<evidence type="ECO:0000256" key="4">
    <source>
        <dbReference type="ARBA" id="ARBA00022737"/>
    </source>
</evidence>
<gene>
    <name evidence="7" type="ORF">COW36_22750</name>
</gene>
<name>A0A2M7FYA8_9BACT</name>
<dbReference type="AlphaFoldDB" id="A0A2M7FYA8"/>
<comment type="pathway">
    <text evidence="1">Protein modification; protein glycosylation.</text>
</comment>
<keyword evidence="5" id="KW-0802">TPR repeat</keyword>
<protein>
    <recommendedName>
        <fullName evidence="6">O-GlcNAc transferase C-terminal domain-containing protein</fullName>
    </recommendedName>
</protein>
<dbReference type="InterPro" id="IPR051939">
    <property type="entry name" value="Glycosyltr_41/O-GlcNAc_trsf"/>
</dbReference>
<keyword evidence="3" id="KW-0808">Transferase</keyword>
<dbReference type="Pfam" id="PF13844">
    <property type="entry name" value="Glyco_transf_41"/>
    <property type="match status" value="2"/>
</dbReference>
<feature type="domain" description="O-GlcNAc transferase C-terminal" evidence="6">
    <location>
        <begin position="146"/>
        <end position="306"/>
    </location>
</feature>
<accession>A0A2M7FYA8</accession>
<dbReference type="GO" id="GO:0016757">
    <property type="term" value="F:glycosyltransferase activity"/>
    <property type="evidence" value="ECO:0007669"/>
    <property type="project" value="UniProtKB-KW"/>
</dbReference>
<dbReference type="Gene3D" id="3.40.50.2000">
    <property type="entry name" value="Glycogen Phosphorylase B"/>
    <property type="match status" value="1"/>
</dbReference>
<dbReference type="PANTHER" id="PTHR44835:SF1">
    <property type="entry name" value="PROTEIN O-GLCNAC TRANSFERASE"/>
    <property type="match status" value="1"/>
</dbReference>
<keyword evidence="4" id="KW-0677">Repeat</keyword>
<sequence length="519" mass="59273">MKHRSQLDAAIEKAWQLRDFDLGAVLILQALSLCPSENEQTRYWDQLITLVFQGHFQFIEMLLLQMQEEAPANASLYLVLGICSQQSGLPKRARFWLEQSLSLNLKLFKTHQAYLWSYLLDPELNFKARIRPFQEYGQILAHHHPQASAYQVNIDPEKKIRIGYVSSDFYDHSVVHMYAPLFALKNSQAFEVYAYATIGREGPMHEWFQNQAHCLRNIEGFSTEDAVKCIQNDKIDILVDLNGPTFGNRLDIFAAKPAPIQITGLGFGWTSGLASMDYIFTDHYLLPPELAQAVPEQPLYLSSIFHWLADQDIQNFEPHRKTRPPSPCFGAFHQVLKINHSMLTLWAEILRTIPESRLLLKDRGLDHAGAQAYYRLLFKAKGIAPERILFAGRTSQREHVQAYQSVDLVLDTFPYQAGISACEALYMGVPIISLQGGNRGAESLMHAIGHPEFLANSGQNYIDKAVKLIQDSEQLNAYRACLRKDLFNSSVSNLSEFSAECEAYYREIWRHWCSQAHKS</sequence>
<reference evidence="7 8" key="1">
    <citation type="submission" date="2017-09" db="EMBL/GenBank/DDBJ databases">
        <title>Depth-based differentiation of microbial function through sediment-hosted aquifers and enrichment of novel symbionts in the deep terrestrial subsurface.</title>
        <authorList>
            <person name="Probst A.J."/>
            <person name="Ladd B."/>
            <person name="Jarett J.K."/>
            <person name="Geller-Mcgrath D.E."/>
            <person name="Sieber C.M."/>
            <person name="Emerson J.B."/>
            <person name="Anantharaman K."/>
            <person name="Thomas B.C."/>
            <person name="Malmstrom R."/>
            <person name="Stieglmeier M."/>
            <person name="Klingl A."/>
            <person name="Woyke T."/>
            <person name="Ryan C.M."/>
            <person name="Banfield J.F."/>
        </authorList>
    </citation>
    <scope>NUCLEOTIDE SEQUENCE [LARGE SCALE GENOMIC DNA]</scope>
    <source>
        <strain evidence="7">CG17_big_fil_post_rev_8_21_14_2_50_48_46</strain>
    </source>
</reference>
<dbReference type="Proteomes" id="UP000231019">
    <property type="component" value="Unassembled WGS sequence"/>
</dbReference>
<dbReference type="EMBL" id="PFFQ01000063">
    <property type="protein sequence ID" value="PIW14199.1"/>
    <property type="molecule type" value="Genomic_DNA"/>
</dbReference>
<dbReference type="InterPro" id="IPR029489">
    <property type="entry name" value="OGT/SEC/SPY_C"/>
</dbReference>
<evidence type="ECO:0000313" key="8">
    <source>
        <dbReference type="Proteomes" id="UP000231019"/>
    </source>
</evidence>
<evidence type="ECO:0000256" key="1">
    <source>
        <dbReference type="ARBA" id="ARBA00004922"/>
    </source>
</evidence>
<dbReference type="Gene3D" id="3.40.50.11380">
    <property type="match status" value="1"/>
</dbReference>
<comment type="caution">
    <text evidence="7">The sequence shown here is derived from an EMBL/GenBank/DDBJ whole genome shotgun (WGS) entry which is preliminary data.</text>
</comment>
<evidence type="ECO:0000256" key="3">
    <source>
        <dbReference type="ARBA" id="ARBA00022679"/>
    </source>
</evidence>
<evidence type="ECO:0000256" key="2">
    <source>
        <dbReference type="ARBA" id="ARBA00022676"/>
    </source>
</evidence>